<sequence>MIPIKGAPDIEGMLLSSRTFSITNPLTSPSADSVVSSTSSGFSEIAVPTLDERVWLAVAEAGRSSG</sequence>
<evidence type="ECO:0000313" key="2">
    <source>
        <dbReference type="Proteomes" id="UP000057043"/>
    </source>
</evidence>
<gene>
    <name evidence="1" type="ORF">XD72_1640</name>
</gene>
<protein>
    <submittedName>
        <fullName evidence="1">Uncharacterized protein</fullName>
    </submittedName>
</protein>
<reference evidence="1 2" key="1">
    <citation type="journal article" date="2015" name="MBio">
        <title>Genome-Resolved Metagenomic Analysis Reveals Roles for Candidate Phyla and Other Microbial Community Members in Biogeochemical Transformations in Oil Reservoirs.</title>
        <authorList>
            <person name="Hu P."/>
            <person name="Tom L."/>
            <person name="Singh A."/>
            <person name="Thomas B.C."/>
            <person name="Baker B.J."/>
            <person name="Piceno Y.M."/>
            <person name="Andersen G.L."/>
            <person name="Banfield J.F."/>
        </authorList>
    </citation>
    <scope>NUCLEOTIDE SEQUENCE [LARGE SCALE GENOMIC DNA]</scope>
    <source>
        <strain evidence="1">57_489</strain>
    </source>
</reference>
<organism evidence="1 2">
    <name type="scientific">Methanothrix harundinacea</name>
    <dbReference type="NCBI Taxonomy" id="301375"/>
    <lineage>
        <taxon>Archaea</taxon>
        <taxon>Methanobacteriati</taxon>
        <taxon>Methanobacteriota</taxon>
        <taxon>Stenosarchaea group</taxon>
        <taxon>Methanomicrobia</taxon>
        <taxon>Methanotrichales</taxon>
        <taxon>Methanotrichaceae</taxon>
        <taxon>Methanothrix</taxon>
    </lineage>
</organism>
<comment type="caution">
    <text evidence="1">The sequence shown here is derived from an EMBL/GenBank/DDBJ whole genome shotgun (WGS) entry which is preliminary data.</text>
</comment>
<dbReference type="AlphaFoldDB" id="A0A101FTA0"/>
<name>A0A101FTA0_9EURY</name>
<dbReference type="EMBL" id="LGFT01000038">
    <property type="protein sequence ID" value="KUK44001.1"/>
    <property type="molecule type" value="Genomic_DNA"/>
</dbReference>
<proteinExistence type="predicted"/>
<evidence type="ECO:0000313" key="1">
    <source>
        <dbReference type="EMBL" id="KUK44001.1"/>
    </source>
</evidence>
<accession>A0A101FTA0</accession>
<dbReference type="Proteomes" id="UP000057043">
    <property type="component" value="Unassembled WGS sequence"/>
</dbReference>